<name>A0A2N5RTZ7_9BASI</name>
<protein>
    <submittedName>
        <fullName evidence="2">Uncharacterized protein</fullName>
    </submittedName>
</protein>
<proteinExistence type="predicted"/>
<evidence type="ECO:0000256" key="1">
    <source>
        <dbReference type="SAM" id="MobiDB-lite"/>
    </source>
</evidence>
<sequence length="151" mass="16352">MFTNIKPAAERAVKRCRGDTSFLTQQKSVGKTSCQSARERPQGSQDSGNYGQTKTNETGHEPTSSLAPRITNPPLANRISPNNFRGLKRLSERDTTILGNKTSGSAPSSDPTPHPLSFPSFFHSLFLSIFSRLQSTGPPSLSLAQNNQSCS</sequence>
<feature type="compositionally biased region" description="Basic and acidic residues" evidence="1">
    <location>
        <begin position="8"/>
        <end position="18"/>
    </location>
</feature>
<dbReference type="AlphaFoldDB" id="A0A2N5RTZ7"/>
<dbReference type="Proteomes" id="UP000235392">
    <property type="component" value="Unassembled WGS sequence"/>
</dbReference>
<comment type="caution">
    <text evidence="2">The sequence shown here is derived from an EMBL/GenBank/DDBJ whole genome shotgun (WGS) entry which is preliminary data.</text>
</comment>
<evidence type="ECO:0000313" key="3">
    <source>
        <dbReference type="Proteomes" id="UP000235392"/>
    </source>
</evidence>
<gene>
    <name evidence="2" type="ORF">PCASD_26607</name>
</gene>
<dbReference type="EMBL" id="PGCI01001562">
    <property type="protein sequence ID" value="PLW04461.1"/>
    <property type="molecule type" value="Genomic_DNA"/>
</dbReference>
<reference evidence="2 3" key="1">
    <citation type="submission" date="2017-11" db="EMBL/GenBank/DDBJ databases">
        <title>De novo assembly and phasing of dikaryotic genomes from two isolates of Puccinia coronata f. sp. avenae, the causal agent of oat crown rust.</title>
        <authorList>
            <person name="Miller M.E."/>
            <person name="Zhang Y."/>
            <person name="Omidvar V."/>
            <person name="Sperschneider J."/>
            <person name="Schwessinger B."/>
            <person name="Raley C."/>
            <person name="Palmer J.M."/>
            <person name="Garnica D."/>
            <person name="Upadhyaya N."/>
            <person name="Rathjen J."/>
            <person name="Taylor J.M."/>
            <person name="Park R.F."/>
            <person name="Dodds P.N."/>
            <person name="Hirsch C.D."/>
            <person name="Kianian S.F."/>
            <person name="Figueroa M."/>
        </authorList>
    </citation>
    <scope>NUCLEOTIDE SEQUENCE [LARGE SCALE GENOMIC DNA]</scope>
    <source>
        <strain evidence="2">12SD80</strain>
    </source>
</reference>
<feature type="compositionally biased region" description="Polar residues" evidence="1">
    <location>
        <begin position="21"/>
        <end position="66"/>
    </location>
</feature>
<accession>A0A2N5RTZ7</accession>
<feature type="compositionally biased region" description="Polar residues" evidence="1">
    <location>
        <begin position="97"/>
        <end position="109"/>
    </location>
</feature>
<evidence type="ECO:0000313" key="2">
    <source>
        <dbReference type="EMBL" id="PLW04461.1"/>
    </source>
</evidence>
<organism evidence="2 3">
    <name type="scientific">Puccinia coronata f. sp. avenae</name>
    <dbReference type="NCBI Taxonomy" id="200324"/>
    <lineage>
        <taxon>Eukaryota</taxon>
        <taxon>Fungi</taxon>
        <taxon>Dikarya</taxon>
        <taxon>Basidiomycota</taxon>
        <taxon>Pucciniomycotina</taxon>
        <taxon>Pucciniomycetes</taxon>
        <taxon>Pucciniales</taxon>
        <taxon>Pucciniaceae</taxon>
        <taxon>Puccinia</taxon>
    </lineage>
</organism>
<feature type="region of interest" description="Disordered" evidence="1">
    <location>
        <begin position="1"/>
        <end position="114"/>
    </location>
</feature>